<accession>A0ABQ4TPT8</accession>
<name>A0ABQ4TPT8_9HYPH</name>
<feature type="domain" description="DUF6894" evidence="1">
    <location>
        <begin position="11"/>
        <end position="72"/>
    </location>
</feature>
<dbReference type="EMBL" id="BPRA01000022">
    <property type="protein sequence ID" value="GJE57373.1"/>
    <property type="molecule type" value="Genomic_DNA"/>
</dbReference>
<evidence type="ECO:0000313" key="3">
    <source>
        <dbReference type="Proteomes" id="UP001055101"/>
    </source>
</evidence>
<reference evidence="2" key="2">
    <citation type="submission" date="2021-08" db="EMBL/GenBank/DDBJ databases">
        <authorList>
            <person name="Tani A."/>
            <person name="Ola A."/>
            <person name="Ogura Y."/>
            <person name="Katsura K."/>
            <person name="Hayashi T."/>
        </authorList>
    </citation>
    <scope>NUCLEOTIDE SEQUENCE</scope>
    <source>
        <strain evidence="2">DSM 23674</strain>
    </source>
</reference>
<protein>
    <recommendedName>
        <fullName evidence="1">DUF6894 domain-containing protein</fullName>
    </recommendedName>
</protein>
<gene>
    <name evidence="2" type="ORF">EKPJFOCH_3887</name>
</gene>
<evidence type="ECO:0000259" key="1">
    <source>
        <dbReference type="Pfam" id="PF21834"/>
    </source>
</evidence>
<sequence>MGVNEIATPQFHIEVTSSDGAIVSPDPEGTDLDGVGAASALVVKTLVGFTQERPLPGMTRTTTVTARDKNGGLSAATALRFKAVRYQDQTVRP</sequence>
<dbReference type="Pfam" id="PF21834">
    <property type="entry name" value="DUF6894"/>
    <property type="match status" value="1"/>
</dbReference>
<proteinExistence type="predicted"/>
<dbReference type="Proteomes" id="UP001055101">
    <property type="component" value="Unassembled WGS sequence"/>
</dbReference>
<dbReference type="InterPro" id="IPR054189">
    <property type="entry name" value="DUF6894"/>
</dbReference>
<comment type="caution">
    <text evidence="2">The sequence shown here is derived from an EMBL/GenBank/DDBJ whole genome shotgun (WGS) entry which is preliminary data.</text>
</comment>
<evidence type="ECO:0000313" key="2">
    <source>
        <dbReference type="EMBL" id="GJE57373.1"/>
    </source>
</evidence>
<keyword evidence="3" id="KW-1185">Reference proteome</keyword>
<organism evidence="2 3">
    <name type="scientific">Methylobacterium thuringiense</name>
    <dbReference type="NCBI Taxonomy" id="1003091"/>
    <lineage>
        <taxon>Bacteria</taxon>
        <taxon>Pseudomonadati</taxon>
        <taxon>Pseudomonadota</taxon>
        <taxon>Alphaproteobacteria</taxon>
        <taxon>Hyphomicrobiales</taxon>
        <taxon>Methylobacteriaceae</taxon>
        <taxon>Methylobacterium</taxon>
    </lineage>
</organism>
<reference evidence="2" key="1">
    <citation type="journal article" date="2021" name="Front. Microbiol.">
        <title>Comprehensive Comparative Genomics and Phenotyping of Methylobacterium Species.</title>
        <authorList>
            <person name="Alessa O."/>
            <person name="Ogura Y."/>
            <person name="Fujitani Y."/>
            <person name="Takami H."/>
            <person name="Hayashi T."/>
            <person name="Sahin N."/>
            <person name="Tani A."/>
        </authorList>
    </citation>
    <scope>NUCLEOTIDE SEQUENCE</scope>
    <source>
        <strain evidence="2">DSM 23674</strain>
    </source>
</reference>